<evidence type="ECO:0000256" key="1">
    <source>
        <dbReference type="PROSITE-ProRule" id="PRU00023"/>
    </source>
</evidence>
<keyword evidence="1" id="KW-0040">ANK repeat</keyword>
<dbReference type="SUPFAM" id="SSF50729">
    <property type="entry name" value="PH domain-like"/>
    <property type="match status" value="1"/>
</dbReference>
<dbReference type="InterPro" id="IPR043593">
    <property type="entry name" value="ASAP"/>
</dbReference>
<name>A0A2G9NPU5_AQUCT</name>
<dbReference type="SMART" id="SM00248">
    <property type="entry name" value="ANK"/>
    <property type="match status" value="2"/>
</dbReference>
<dbReference type="OrthoDB" id="435430at2759"/>
<feature type="repeat" description="ANK" evidence="1">
    <location>
        <begin position="231"/>
        <end position="266"/>
    </location>
</feature>
<dbReference type="Pfam" id="PF12796">
    <property type="entry name" value="Ank_2"/>
    <property type="match status" value="1"/>
</dbReference>
<dbReference type="PANTHER" id="PTHR45854:SF4">
    <property type="entry name" value="ARF-GAP WITH SH3 DOMAIN, ANK REPEAT AND PH DOMAIN-CONTAINING PROTEIN 2"/>
    <property type="match status" value="1"/>
</dbReference>
<dbReference type="Gene3D" id="1.25.40.20">
    <property type="entry name" value="Ankyrin repeat-containing domain"/>
    <property type="match status" value="1"/>
</dbReference>
<dbReference type="GO" id="GO:0005096">
    <property type="term" value="F:GTPase activator activity"/>
    <property type="evidence" value="ECO:0007669"/>
    <property type="project" value="InterPro"/>
</dbReference>
<dbReference type="Gene3D" id="1.25.40.950">
    <property type="match status" value="1"/>
</dbReference>
<dbReference type="AlphaFoldDB" id="A0A2G9NPU5"/>
<dbReference type="InterPro" id="IPR036770">
    <property type="entry name" value="Ankyrin_rpt-contain_sf"/>
</dbReference>
<dbReference type="FunFam" id="1.25.40.20:FF:000006">
    <property type="entry name" value="Arf-GAP with SH3 domain, ANK repeat and PH domain-containing protein 2"/>
    <property type="match status" value="1"/>
</dbReference>
<feature type="repeat" description="ANK" evidence="1">
    <location>
        <begin position="267"/>
        <end position="299"/>
    </location>
</feature>
<dbReference type="InterPro" id="IPR037278">
    <property type="entry name" value="ARFGAP/RecO"/>
</dbReference>
<accession>A0A2G9NPU5</accession>
<feature type="non-terminal residue" evidence="3">
    <location>
        <position position="1"/>
    </location>
</feature>
<evidence type="ECO:0000313" key="4">
    <source>
        <dbReference type="Proteomes" id="UP000228934"/>
    </source>
</evidence>
<dbReference type="SUPFAM" id="SSF48403">
    <property type="entry name" value="Ankyrin repeat"/>
    <property type="match status" value="1"/>
</dbReference>
<dbReference type="PROSITE" id="PS50297">
    <property type="entry name" value="ANK_REP_REGION"/>
    <property type="match status" value="1"/>
</dbReference>
<dbReference type="Pfam" id="PF00169">
    <property type="entry name" value="PH"/>
    <property type="match status" value="1"/>
</dbReference>
<feature type="domain" description="PH" evidence="2">
    <location>
        <begin position="1"/>
        <end position="80"/>
    </location>
</feature>
<dbReference type="PROSITE" id="PS50088">
    <property type="entry name" value="ANK_REPEAT"/>
    <property type="match status" value="2"/>
</dbReference>
<organism evidence="3 4">
    <name type="scientific">Aquarana catesbeiana</name>
    <name type="common">American bullfrog</name>
    <name type="synonym">Rana catesbeiana</name>
    <dbReference type="NCBI Taxonomy" id="8400"/>
    <lineage>
        <taxon>Eukaryota</taxon>
        <taxon>Metazoa</taxon>
        <taxon>Chordata</taxon>
        <taxon>Craniata</taxon>
        <taxon>Vertebrata</taxon>
        <taxon>Euteleostomi</taxon>
        <taxon>Amphibia</taxon>
        <taxon>Batrachia</taxon>
        <taxon>Anura</taxon>
        <taxon>Neobatrachia</taxon>
        <taxon>Ranoidea</taxon>
        <taxon>Ranidae</taxon>
        <taxon>Aquarana</taxon>
    </lineage>
</organism>
<sequence length="363" mass="40770">RIRKVWQKRKCSVKNGFLTIAHGTANLPPAKLNLLTCQVKTNPEEKKSFDLISHDRTYHFQTEDEQECQIWMSVLQNSKEEALNNAFKGDHSTGENNIVQELTKEIISDIQKMPGNDVCCDCGAAGIDKDLTFLLAKNIGNIAFNEIMEVGLPADDTVKPVSSSDMIARKDYITAKYIEKRYARKKYVDNASKLHGLCDAVKNRDIYALVQLHADGVDLTETIPLANGHEHGETALHLAVRSVDRTSLHIVDFLMQNCGNLDKQTVKGSTALHYCCLTDNAECLKLLLRGKASIEIANEAGETSLDIAKRLKHTQCEELLMQALTGRFNAHVHVEYEWRLHHVDLDESDDDVDDKIQVGFILE</sequence>
<dbReference type="InterPro" id="IPR038508">
    <property type="entry name" value="ArfGAP_dom_sf"/>
</dbReference>
<proteinExistence type="predicted"/>
<dbReference type="Gene3D" id="1.10.220.150">
    <property type="entry name" value="Arf GTPase activating protein"/>
    <property type="match status" value="1"/>
</dbReference>
<evidence type="ECO:0000259" key="2">
    <source>
        <dbReference type="PROSITE" id="PS50003"/>
    </source>
</evidence>
<dbReference type="SMART" id="SM00233">
    <property type="entry name" value="PH"/>
    <property type="match status" value="1"/>
</dbReference>
<evidence type="ECO:0000313" key="3">
    <source>
        <dbReference type="EMBL" id="PIN93116.1"/>
    </source>
</evidence>
<dbReference type="InterPro" id="IPR011993">
    <property type="entry name" value="PH-like_dom_sf"/>
</dbReference>
<dbReference type="Proteomes" id="UP000228934">
    <property type="component" value="Unassembled WGS sequence"/>
</dbReference>
<reference evidence="4" key="1">
    <citation type="journal article" date="2017" name="Nat. Commun.">
        <title>The North American bullfrog draft genome provides insight into hormonal regulation of long noncoding RNA.</title>
        <authorList>
            <person name="Hammond S.A."/>
            <person name="Warren R.L."/>
            <person name="Vandervalk B.P."/>
            <person name="Kucuk E."/>
            <person name="Khan H."/>
            <person name="Gibb E.A."/>
            <person name="Pandoh P."/>
            <person name="Kirk H."/>
            <person name="Zhao Y."/>
            <person name="Jones M."/>
            <person name="Mungall A.J."/>
            <person name="Coope R."/>
            <person name="Pleasance S."/>
            <person name="Moore R.A."/>
            <person name="Holt R.A."/>
            <person name="Round J.M."/>
            <person name="Ohora S."/>
            <person name="Walle B.V."/>
            <person name="Veldhoen N."/>
            <person name="Helbing C.C."/>
            <person name="Birol I."/>
        </authorList>
    </citation>
    <scope>NUCLEOTIDE SEQUENCE [LARGE SCALE GENOMIC DNA]</scope>
</reference>
<dbReference type="PROSITE" id="PS50003">
    <property type="entry name" value="PH_DOMAIN"/>
    <property type="match status" value="1"/>
</dbReference>
<dbReference type="InterPro" id="IPR001849">
    <property type="entry name" value="PH_domain"/>
</dbReference>
<dbReference type="Gene3D" id="2.30.29.30">
    <property type="entry name" value="Pleckstrin-homology domain (PH domain)/Phosphotyrosine-binding domain (PTB)"/>
    <property type="match status" value="1"/>
</dbReference>
<dbReference type="SUPFAM" id="SSF57863">
    <property type="entry name" value="ArfGap/RecO-like zinc finger"/>
    <property type="match status" value="1"/>
</dbReference>
<protein>
    <recommendedName>
        <fullName evidence="2">PH domain-containing protein</fullName>
    </recommendedName>
</protein>
<gene>
    <name evidence="3" type="ORF">AB205_0103030</name>
</gene>
<dbReference type="InterPro" id="IPR002110">
    <property type="entry name" value="Ankyrin_rpt"/>
</dbReference>
<dbReference type="PANTHER" id="PTHR45854">
    <property type="entry name" value="ASAP FAMILY MEMBER"/>
    <property type="match status" value="1"/>
</dbReference>
<dbReference type="FunFam" id="1.25.40.950:FF:000001">
    <property type="entry name" value="Arf-GAP with SH3 domain, ANK repeat and PH domain-containing protein 1"/>
    <property type="match status" value="1"/>
</dbReference>
<dbReference type="EMBL" id="KV923021">
    <property type="protein sequence ID" value="PIN93116.1"/>
    <property type="molecule type" value="Genomic_DNA"/>
</dbReference>
<keyword evidence="4" id="KW-1185">Reference proteome</keyword>